<dbReference type="AlphaFoldDB" id="A0AAW1I9M0"/>
<dbReference type="Proteomes" id="UP001458880">
    <property type="component" value="Unassembled WGS sequence"/>
</dbReference>
<dbReference type="InterPro" id="IPR050951">
    <property type="entry name" value="Retrovirus_Pol_polyprotein"/>
</dbReference>
<dbReference type="EMBL" id="JASPKY010000735">
    <property type="protein sequence ID" value="KAK9685990.1"/>
    <property type="molecule type" value="Genomic_DNA"/>
</dbReference>
<dbReference type="PROSITE" id="PS50994">
    <property type="entry name" value="INTEGRASE"/>
    <property type="match status" value="1"/>
</dbReference>
<dbReference type="PANTHER" id="PTHR37984:SF15">
    <property type="entry name" value="INTEGRASE CATALYTIC DOMAIN-CONTAINING PROTEIN"/>
    <property type="match status" value="1"/>
</dbReference>
<evidence type="ECO:0000313" key="3">
    <source>
        <dbReference type="Proteomes" id="UP001458880"/>
    </source>
</evidence>
<organism evidence="2 3">
    <name type="scientific">Popillia japonica</name>
    <name type="common">Japanese beetle</name>
    <dbReference type="NCBI Taxonomy" id="7064"/>
    <lineage>
        <taxon>Eukaryota</taxon>
        <taxon>Metazoa</taxon>
        <taxon>Ecdysozoa</taxon>
        <taxon>Arthropoda</taxon>
        <taxon>Hexapoda</taxon>
        <taxon>Insecta</taxon>
        <taxon>Pterygota</taxon>
        <taxon>Neoptera</taxon>
        <taxon>Endopterygota</taxon>
        <taxon>Coleoptera</taxon>
        <taxon>Polyphaga</taxon>
        <taxon>Scarabaeiformia</taxon>
        <taxon>Scarabaeidae</taxon>
        <taxon>Rutelinae</taxon>
        <taxon>Popillia</taxon>
    </lineage>
</organism>
<proteinExistence type="predicted"/>
<dbReference type="InterPro" id="IPR036397">
    <property type="entry name" value="RNaseH_sf"/>
</dbReference>
<sequence length="211" mass="25126">MKEVRTDRGTEYVNQVFENIANLFNVTHKVTTAYHSQSIGGCERNHRVLNEFMRMYIHETHSDWEDWIKYYTFCYNTTPSTYHQYTPFELVFGKKCNLPQSIITGRIDPLYNIDAYSQEIRYRLQIAQKKAQEWLQIAKRYRKIAYDKKVQHTEVRIGDLVLITNESRHKFDPWYIGPYTVTKLDGPNCTIKNSDGKLIVVHRNPIQHFCH</sequence>
<dbReference type="InterPro" id="IPR001584">
    <property type="entry name" value="Integrase_cat-core"/>
</dbReference>
<dbReference type="InterPro" id="IPR012337">
    <property type="entry name" value="RNaseH-like_sf"/>
</dbReference>
<gene>
    <name evidence="2" type="ORF">QE152_g37531</name>
</gene>
<accession>A0AAW1I9M0</accession>
<dbReference type="GO" id="GO:0003676">
    <property type="term" value="F:nucleic acid binding"/>
    <property type="evidence" value="ECO:0007669"/>
    <property type="project" value="InterPro"/>
</dbReference>
<reference evidence="2 3" key="1">
    <citation type="journal article" date="2024" name="BMC Genomics">
        <title>De novo assembly and annotation of Popillia japonica's genome with initial clues to its potential as an invasive pest.</title>
        <authorList>
            <person name="Cucini C."/>
            <person name="Boschi S."/>
            <person name="Funari R."/>
            <person name="Cardaioli E."/>
            <person name="Iannotti N."/>
            <person name="Marturano G."/>
            <person name="Paoli F."/>
            <person name="Bruttini M."/>
            <person name="Carapelli A."/>
            <person name="Frati F."/>
            <person name="Nardi F."/>
        </authorList>
    </citation>
    <scope>NUCLEOTIDE SEQUENCE [LARGE SCALE GENOMIC DNA]</scope>
    <source>
        <strain evidence="2">DMR45628</strain>
    </source>
</reference>
<protein>
    <recommendedName>
        <fullName evidence="1">Integrase catalytic domain-containing protein</fullName>
    </recommendedName>
</protein>
<comment type="caution">
    <text evidence="2">The sequence shown here is derived from an EMBL/GenBank/DDBJ whole genome shotgun (WGS) entry which is preliminary data.</text>
</comment>
<name>A0AAW1I9M0_POPJA</name>
<dbReference type="GO" id="GO:0015074">
    <property type="term" value="P:DNA integration"/>
    <property type="evidence" value="ECO:0007669"/>
    <property type="project" value="InterPro"/>
</dbReference>
<feature type="domain" description="Integrase catalytic" evidence="1">
    <location>
        <begin position="1"/>
        <end position="95"/>
    </location>
</feature>
<evidence type="ECO:0000259" key="1">
    <source>
        <dbReference type="PROSITE" id="PS50994"/>
    </source>
</evidence>
<dbReference type="PANTHER" id="PTHR37984">
    <property type="entry name" value="PROTEIN CBG26694"/>
    <property type="match status" value="1"/>
</dbReference>
<keyword evidence="3" id="KW-1185">Reference proteome</keyword>
<dbReference type="SUPFAM" id="SSF53098">
    <property type="entry name" value="Ribonuclease H-like"/>
    <property type="match status" value="1"/>
</dbReference>
<evidence type="ECO:0000313" key="2">
    <source>
        <dbReference type="EMBL" id="KAK9685990.1"/>
    </source>
</evidence>
<dbReference type="Gene3D" id="3.30.420.10">
    <property type="entry name" value="Ribonuclease H-like superfamily/Ribonuclease H"/>
    <property type="match status" value="1"/>
</dbReference>